<dbReference type="SUPFAM" id="SSF82185">
    <property type="entry name" value="Histone H3 K4-specific methyltransferase SET7/9 N-terminal domain"/>
    <property type="match status" value="1"/>
</dbReference>
<evidence type="ECO:0008006" key="3">
    <source>
        <dbReference type="Google" id="ProtNLM"/>
    </source>
</evidence>
<reference evidence="2" key="1">
    <citation type="submission" date="2018-05" db="EMBL/GenBank/DDBJ databases">
        <authorList>
            <person name="Lanie J.A."/>
            <person name="Ng W.-L."/>
            <person name="Kazmierczak K.M."/>
            <person name="Andrzejewski T.M."/>
            <person name="Davidsen T.M."/>
            <person name="Wayne K.J."/>
            <person name="Tettelin H."/>
            <person name="Glass J.I."/>
            <person name="Rusch D."/>
            <person name="Podicherti R."/>
            <person name="Tsui H.-C.T."/>
            <person name="Winkler M.E."/>
        </authorList>
    </citation>
    <scope>NUCLEOTIDE SEQUENCE</scope>
</reference>
<dbReference type="EMBL" id="UINC01042407">
    <property type="protein sequence ID" value="SVB45016.1"/>
    <property type="molecule type" value="Genomic_DNA"/>
</dbReference>
<accession>A0A382E2L8</accession>
<feature type="region of interest" description="Disordered" evidence="1">
    <location>
        <begin position="71"/>
        <end position="101"/>
    </location>
</feature>
<sequence length="147" mass="16648">MGVIGEKIMKKLLVIILPLLLIVGCSNVEGQQQLIPDIKGKYENGNIKSITYHKKTRNGIEKIKEEIYHENGQKEGEGTFKDGKREGKWSGWYENGQKEGEGTFKDGKLEGLVTGWYENGQKNSEQLFKDGNLISLKEWNEDGSDKE</sequence>
<organism evidence="2">
    <name type="scientific">marine metagenome</name>
    <dbReference type="NCBI Taxonomy" id="408172"/>
    <lineage>
        <taxon>unclassified sequences</taxon>
        <taxon>metagenomes</taxon>
        <taxon>ecological metagenomes</taxon>
    </lineage>
</organism>
<evidence type="ECO:0000313" key="2">
    <source>
        <dbReference type="EMBL" id="SVB45016.1"/>
    </source>
</evidence>
<dbReference type="Gene3D" id="3.90.930.1">
    <property type="match status" value="1"/>
</dbReference>
<name>A0A382E2L8_9ZZZZ</name>
<protein>
    <recommendedName>
        <fullName evidence="3">MORN repeat protein</fullName>
    </recommendedName>
</protein>
<dbReference type="AlphaFoldDB" id="A0A382E2L8"/>
<feature type="compositionally biased region" description="Basic and acidic residues" evidence="1">
    <location>
        <begin position="71"/>
        <end position="88"/>
    </location>
</feature>
<dbReference type="PROSITE" id="PS51257">
    <property type="entry name" value="PROKAR_LIPOPROTEIN"/>
    <property type="match status" value="1"/>
</dbReference>
<proteinExistence type="predicted"/>
<dbReference type="Pfam" id="PF07661">
    <property type="entry name" value="MORN_2"/>
    <property type="match status" value="3"/>
</dbReference>
<dbReference type="InterPro" id="IPR011652">
    <property type="entry name" value="MORN_2"/>
</dbReference>
<evidence type="ECO:0000256" key="1">
    <source>
        <dbReference type="SAM" id="MobiDB-lite"/>
    </source>
</evidence>
<gene>
    <name evidence="2" type="ORF">METZ01_LOCUS197870</name>
</gene>